<dbReference type="Gene3D" id="3.90.25.10">
    <property type="entry name" value="UDP-galactose 4-epimerase, domain 1"/>
    <property type="match status" value="1"/>
</dbReference>
<keyword evidence="5" id="KW-1185">Reference proteome</keyword>
<organism evidence="4 5">
    <name type="scientific">Massariosphaeria phaeospora</name>
    <dbReference type="NCBI Taxonomy" id="100035"/>
    <lineage>
        <taxon>Eukaryota</taxon>
        <taxon>Fungi</taxon>
        <taxon>Dikarya</taxon>
        <taxon>Ascomycota</taxon>
        <taxon>Pezizomycotina</taxon>
        <taxon>Dothideomycetes</taxon>
        <taxon>Pleosporomycetidae</taxon>
        <taxon>Pleosporales</taxon>
        <taxon>Pleosporales incertae sedis</taxon>
        <taxon>Massariosphaeria</taxon>
    </lineage>
</organism>
<protein>
    <recommendedName>
        <fullName evidence="3">NmrA-like domain-containing protein</fullName>
    </recommendedName>
</protein>
<proteinExistence type="inferred from homology"/>
<comment type="similarity">
    <text evidence="1">Belongs to the NmrA-type oxidoreductase family.</text>
</comment>
<dbReference type="AlphaFoldDB" id="A0A7C8IEC7"/>
<evidence type="ECO:0000256" key="2">
    <source>
        <dbReference type="ARBA" id="ARBA00022857"/>
    </source>
</evidence>
<dbReference type="Pfam" id="PF05368">
    <property type="entry name" value="NmrA"/>
    <property type="match status" value="1"/>
</dbReference>
<dbReference type="SUPFAM" id="SSF51735">
    <property type="entry name" value="NAD(P)-binding Rossmann-fold domains"/>
    <property type="match status" value="1"/>
</dbReference>
<dbReference type="Proteomes" id="UP000481861">
    <property type="component" value="Unassembled WGS sequence"/>
</dbReference>
<evidence type="ECO:0000259" key="3">
    <source>
        <dbReference type="Pfam" id="PF05368"/>
    </source>
</evidence>
<dbReference type="InterPro" id="IPR036291">
    <property type="entry name" value="NAD(P)-bd_dom_sf"/>
</dbReference>
<gene>
    <name evidence="4" type="ORF">BDV95DRAFT_559485</name>
</gene>
<dbReference type="Gene3D" id="3.40.50.720">
    <property type="entry name" value="NAD(P)-binding Rossmann-like Domain"/>
    <property type="match status" value="1"/>
</dbReference>
<dbReference type="PANTHER" id="PTHR42748">
    <property type="entry name" value="NITROGEN METABOLITE REPRESSION PROTEIN NMRA FAMILY MEMBER"/>
    <property type="match status" value="1"/>
</dbReference>
<evidence type="ECO:0000313" key="4">
    <source>
        <dbReference type="EMBL" id="KAF2877529.1"/>
    </source>
</evidence>
<comment type="caution">
    <text evidence="4">The sequence shown here is derived from an EMBL/GenBank/DDBJ whole genome shotgun (WGS) entry which is preliminary data.</text>
</comment>
<dbReference type="PANTHER" id="PTHR42748:SF7">
    <property type="entry name" value="NMRA LIKE REDOX SENSOR 1-RELATED"/>
    <property type="match status" value="1"/>
</dbReference>
<dbReference type="GO" id="GO:0005634">
    <property type="term" value="C:nucleus"/>
    <property type="evidence" value="ECO:0007669"/>
    <property type="project" value="TreeGrafter"/>
</dbReference>
<dbReference type="OrthoDB" id="9997102at2759"/>
<reference evidence="4 5" key="1">
    <citation type="submission" date="2020-01" db="EMBL/GenBank/DDBJ databases">
        <authorList>
            <consortium name="DOE Joint Genome Institute"/>
            <person name="Haridas S."/>
            <person name="Albert R."/>
            <person name="Binder M."/>
            <person name="Bloem J."/>
            <person name="Labutti K."/>
            <person name="Salamov A."/>
            <person name="Andreopoulos B."/>
            <person name="Baker S.E."/>
            <person name="Barry K."/>
            <person name="Bills G."/>
            <person name="Bluhm B.H."/>
            <person name="Cannon C."/>
            <person name="Castanera R."/>
            <person name="Culley D.E."/>
            <person name="Daum C."/>
            <person name="Ezra D."/>
            <person name="Gonzalez J.B."/>
            <person name="Henrissat B."/>
            <person name="Kuo A."/>
            <person name="Liang C."/>
            <person name="Lipzen A."/>
            <person name="Lutzoni F."/>
            <person name="Magnuson J."/>
            <person name="Mondo S."/>
            <person name="Nolan M."/>
            <person name="Ohm R."/>
            <person name="Pangilinan J."/>
            <person name="Park H.-J.H."/>
            <person name="Ramirez L."/>
            <person name="Alfaro M."/>
            <person name="Sun H."/>
            <person name="Tritt A."/>
            <person name="Yoshinaga Y."/>
            <person name="Zwiers L.-H.L."/>
            <person name="Turgeon B.G."/>
            <person name="Goodwin S.B."/>
            <person name="Spatafora J.W."/>
            <person name="Crous P.W."/>
            <person name="Grigoriev I.V."/>
        </authorList>
    </citation>
    <scope>NUCLEOTIDE SEQUENCE [LARGE SCALE GENOMIC DNA]</scope>
    <source>
        <strain evidence="4 5">CBS 611.86</strain>
    </source>
</reference>
<feature type="domain" description="NmrA-like" evidence="3">
    <location>
        <begin position="2"/>
        <end position="270"/>
    </location>
</feature>
<dbReference type="InterPro" id="IPR051164">
    <property type="entry name" value="NmrA-like_oxidored"/>
</dbReference>
<keyword evidence="2" id="KW-0521">NADP</keyword>
<accession>A0A7C8IEC7</accession>
<evidence type="ECO:0000256" key="1">
    <source>
        <dbReference type="ARBA" id="ARBA00006328"/>
    </source>
</evidence>
<evidence type="ECO:0000313" key="5">
    <source>
        <dbReference type="Proteomes" id="UP000481861"/>
    </source>
</evidence>
<dbReference type="EMBL" id="JAADJZ010000002">
    <property type="protein sequence ID" value="KAF2877529.1"/>
    <property type="molecule type" value="Genomic_DNA"/>
</dbReference>
<sequence>MSRSILVTGATGRQGGSVVQALQDSDFEVLALTRTTSSPSAQKLVSKFPSVKLVQGDLINASAIFEEAAKVARTPVWGVFSVQAKVSGADKSPEEIQGKSIIDAALAANVKFFVYSSVDRGGAKSSSNPTSVPHWITKYNIEKYLEEKAAGTQMHYSVLRPVAFMDGVTNDFQGKAMAAMWRDEMKDRPLQMVATKDIGWFAAHAFKNSDDFAGQYISLAGAQITFAQANAIFREKFSKDLPTTYGLVAGLMLHLIKDINLMFKWLKKEGTAANISELKRINPQLTDFGTWLERDSTFRV</sequence>
<dbReference type="InterPro" id="IPR008030">
    <property type="entry name" value="NmrA-like"/>
</dbReference>
<name>A0A7C8IEC7_9PLEO</name>